<evidence type="ECO:0000313" key="3">
    <source>
        <dbReference type="EMBL" id="PWZ29619.1"/>
    </source>
</evidence>
<dbReference type="Proteomes" id="UP000251960">
    <property type="component" value="Chromosome 4"/>
</dbReference>
<gene>
    <name evidence="3" type="ORF">Zm00014a_042780</name>
</gene>
<dbReference type="EMBL" id="NCVQ01000005">
    <property type="protein sequence ID" value="PWZ29619.1"/>
    <property type="molecule type" value="Genomic_DNA"/>
</dbReference>
<reference evidence="3 4" key="1">
    <citation type="journal article" date="2018" name="Nat. Genet.">
        <title>Extensive intraspecific gene order and gene structural variations between Mo17 and other maize genomes.</title>
        <authorList>
            <person name="Sun S."/>
            <person name="Zhou Y."/>
            <person name="Chen J."/>
            <person name="Shi J."/>
            <person name="Zhao H."/>
            <person name="Zhao H."/>
            <person name="Song W."/>
            <person name="Zhang M."/>
            <person name="Cui Y."/>
            <person name="Dong X."/>
            <person name="Liu H."/>
            <person name="Ma X."/>
            <person name="Jiao Y."/>
            <person name="Wang B."/>
            <person name="Wei X."/>
            <person name="Stein J.C."/>
            <person name="Glaubitz J.C."/>
            <person name="Lu F."/>
            <person name="Yu G."/>
            <person name="Liang C."/>
            <person name="Fengler K."/>
            <person name="Li B."/>
            <person name="Rafalski A."/>
            <person name="Schnable P.S."/>
            <person name="Ware D.H."/>
            <person name="Buckler E.S."/>
            <person name="Lai J."/>
        </authorList>
    </citation>
    <scope>NUCLEOTIDE SEQUENCE [LARGE SCALE GENOMIC DNA]</scope>
    <source>
        <strain evidence="4">cv. Missouri 17</strain>
        <tissue evidence="3">Seedling</tissue>
    </source>
</reference>
<keyword evidence="2" id="KW-0472">Membrane</keyword>
<feature type="compositionally biased region" description="Basic residues" evidence="1">
    <location>
        <begin position="46"/>
        <end position="59"/>
    </location>
</feature>
<evidence type="ECO:0000256" key="2">
    <source>
        <dbReference type="SAM" id="Phobius"/>
    </source>
</evidence>
<proteinExistence type="predicted"/>
<keyword evidence="2" id="KW-1133">Transmembrane helix</keyword>
<name>A0A3L6F933_MAIZE</name>
<organism evidence="3 4">
    <name type="scientific">Zea mays</name>
    <name type="common">Maize</name>
    <dbReference type="NCBI Taxonomy" id="4577"/>
    <lineage>
        <taxon>Eukaryota</taxon>
        <taxon>Viridiplantae</taxon>
        <taxon>Streptophyta</taxon>
        <taxon>Embryophyta</taxon>
        <taxon>Tracheophyta</taxon>
        <taxon>Spermatophyta</taxon>
        <taxon>Magnoliopsida</taxon>
        <taxon>Liliopsida</taxon>
        <taxon>Poales</taxon>
        <taxon>Poaceae</taxon>
        <taxon>PACMAD clade</taxon>
        <taxon>Panicoideae</taxon>
        <taxon>Andropogonodae</taxon>
        <taxon>Andropogoneae</taxon>
        <taxon>Tripsacinae</taxon>
        <taxon>Zea</taxon>
    </lineage>
</organism>
<evidence type="ECO:0000256" key="1">
    <source>
        <dbReference type="SAM" id="MobiDB-lite"/>
    </source>
</evidence>
<protein>
    <submittedName>
        <fullName evidence="3">Uncharacterized protein</fullName>
    </submittedName>
</protein>
<sequence>MPPDAAPATISVPPHNYCLHFCVHIFSLATASVISTTVPTFSSLRLSRRPRGGRSRRPPSRSPAPLQAQKAARPLDAPIRSWRMLGFSTLTNVDGKTIPL</sequence>
<feature type="transmembrane region" description="Helical" evidence="2">
    <location>
        <begin position="23"/>
        <end position="47"/>
    </location>
</feature>
<evidence type="ECO:0000313" key="4">
    <source>
        <dbReference type="Proteomes" id="UP000251960"/>
    </source>
</evidence>
<dbReference type="AlphaFoldDB" id="A0A3L6F933"/>
<feature type="region of interest" description="Disordered" evidence="1">
    <location>
        <begin position="45"/>
        <end position="77"/>
    </location>
</feature>
<keyword evidence="2" id="KW-0812">Transmembrane</keyword>
<comment type="caution">
    <text evidence="3">The sequence shown here is derived from an EMBL/GenBank/DDBJ whole genome shotgun (WGS) entry which is preliminary data.</text>
</comment>
<accession>A0A3L6F933</accession>